<evidence type="ECO:0008006" key="3">
    <source>
        <dbReference type="Google" id="ProtNLM"/>
    </source>
</evidence>
<comment type="caution">
    <text evidence="1">The sequence shown here is derived from an EMBL/GenBank/DDBJ whole genome shotgun (WGS) entry which is preliminary data.</text>
</comment>
<proteinExistence type="predicted"/>
<protein>
    <recommendedName>
        <fullName evidence="3">VOC domain-containing protein</fullName>
    </recommendedName>
</protein>
<dbReference type="PANTHER" id="PTHR39175:SF1">
    <property type="entry name" value="FAMILY PROTEIN, PUTATIVE (AFU_ORTHOLOGUE AFUA_3G15060)-RELATED"/>
    <property type="match status" value="1"/>
</dbReference>
<keyword evidence="2" id="KW-1185">Reference proteome</keyword>
<accession>A0A2T5BUM7</accession>
<organism evidence="1 2">
    <name type="scientific">Rhodovulum imhoffii</name>
    <dbReference type="NCBI Taxonomy" id="365340"/>
    <lineage>
        <taxon>Bacteria</taxon>
        <taxon>Pseudomonadati</taxon>
        <taxon>Pseudomonadota</taxon>
        <taxon>Alphaproteobacteria</taxon>
        <taxon>Rhodobacterales</taxon>
        <taxon>Paracoccaceae</taxon>
        <taxon>Rhodovulum</taxon>
    </lineage>
</organism>
<dbReference type="SUPFAM" id="SSF54593">
    <property type="entry name" value="Glyoxalase/Bleomycin resistance protein/Dihydroxybiphenyl dioxygenase"/>
    <property type="match status" value="1"/>
</dbReference>
<evidence type="ECO:0000313" key="2">
    <source>
        <dbReference type="Proteomes" id="UP000243859"/>
    </source>
</evidence>
<dbReference type="EMBL" id="QAAA01000003">
    <property type="protein sequence ID" value="PTN03197.1"/>
    <property type="molecule type" value="Genomic_DNA"/>
</dbReference>
<evidence type="ECO:0000313" key="1">
    <source>
        <dbReference type="EMBL" id="PTN03197.1"/>
    </source>
</evidence>
<name>A0A2T5BUM7_9RHOB</name>
<dbReference type="RefSeq" id="WP_107891052.1">
    <property type="nucleotide sequence ID" value="NZ_NHSI01000062.1"/>
</dbReference>
<dbReference type="Proteomes" id="UP000243859">
    <property type="component" value="Unassembled WGS sequence"/>
</dbReference>
<gene>
    <name evidence="1" type="ORF">C8N32_10339</name>
</gene>
<dbReference type="PANTHER" id="PTHR39175">
    <property type="entry name" value="FAMILY PROTEIN, PUTATIVE (AFU_ORTHOLOGUE AFUA_3G15060)-RELATED"/>
    <property type="match status" value="1"/>
</dbReference>
<dbReference type="OrthoDB" id="9813630at2"/>
<dbReference type="InterPro" id="IPR029068">
    <property type="entry name" value="Glyas_Bleomycin-R_OHBP_Dase"/>
</dbReference>
<reference evidence="1 2" key="1">
    <citation type="submission" date="2018-04" db="EMBL/GenBank/DDBJ databases">
        <title>Genomic Encyclopedia of Archaeal and Bacterial Type Strains, Phase II (KMG-II): from individual species to whole genera.</title>
        <authorList>
            <person name="Goeker M."/>
        </authorList>
    </citation>
    <scope>NUCLEOTIDE SEQUENCE [LARGE SCALE GENOMIC DNA]</scope>
    <source>
        <strain evidence="1 2">DSM 18064</strain>
    </source>
</reference>
<dbReference type="Gene3D" id="3.10.180.10">
    <property type="entry name" value="2,3-Dihydroxybiphenyl 1,2-Dioxygenase, domain 1"/>
    <property type="match status" value="1"/>
</dbReference>
<sequence>MYPHALHHVQLSIPPGGETTARAFYSDLLGLEEAPPPEGRTGLWFSRGELYLHLDVSENFRPARSAHPAFLVRRLPPLAERLGRAGVAVDWAEDRFFLNDPFGNRIEIIPEG</sequence>
<dbReference type="AlphaFoldDB" id="A0A2T5BUM7"/>